<organism evidence="2 3">
    <name type="scientific">Hibiscus sabdariffa</name>
    <name type="common">roselle</name>
    <dbReference type="NCBI Taxonomy" id="183260"/>
    <lineage>
        <taxon>Eukaryota</taxon>
        <taxon>Viridiplantae</taxon>
        <taxon>Streptophyta</taxon>
        <taxon>Embryophyta</taxon>
        <taxon>Tracheophyta</taxon>
        <taxon>Spermatophyta</taxon>
        <taxon>Magnoliopsida</taxon>
        <taxon>eudicotyledons</taxon>
        <taxon>Gunneridae</taxon>
        <taxon>Pentapetalae</taxon>
        <taxon>rosids</taxon>
        <taxon>malvids</taxon>
        <taxon>Malvales</taxon>
        <taxon>Malvaceae</taxon>
        <taxon>Malvoideae</taxon>
        <taxon>Hibiscus</taxon>
    </lineage>
</organism>
<evidence type="ECO:0000256" key="1">
    <source>
        <dbReference type="SAM" id="Phobius"/>
    </source>
</evidence>
<comment type="caution">
    <text evidence="2">The sequence shown here is derived from an EMBL/GenBank/DDBJ whole genome shotgun (WGS) entry which is preliminary data.</text>
</comment>
<evidence type="ECO:0000313" key="2">
    <source>
        <dbReference type="EMBL" id="KAK9015563.1"/>
    </source>
</evidence>
<dbReference type="Proteomes" id="UP001396334">
    <property type="component" value="Unassembled WGS sequence"/>
</dbReference>
<gene>
    <name evidence="2" type="ORF">V6N11_006665</name>
</gene>
<keyword evidence="3" id="KW-1185">Reference proteome</keyword>
<feature type="transmembrane region" description="Helical" evidence="1">
    <location>
        <begin position="74"/>
        <end position="97"/>
    </location>
</feature>
<proteinExistence type="predicted"/>
<keyword evidence="1" id="KW-0472">Membrane</keyword>
<protein>
    <submittedName>
        <fullName evidence="2">Uncharacterized protein</fullName>
    </submittedName>
</protein>
<evidence type="ECO:0000313" key="3">
    <source>
        <dbReference type="Proteomes" id="UP001396334"/>
    </source>
</evidence>
<name>A0ABR2RRX2_9ROSI</name>
<reference evidence="2 3" key="1">
    <citation type="journal article" date="2024" name="G3 (Bethesda)">
        <title>Genome assembly of Hibiscus sabdariffa L. provides insights into metabolisms of medicinal natural products.</title>
        <authorList>
            <person name="Kim T."/>
        </authorList>
    </citation>
    <scope>NUCLEOTIDE SEQUENCE [LARGE SCALE GENOMIC DNA]</scope>
    <source>
        <strain evidence="2">TK-2024</strain>
        <tissue evidence="2">Old leaves</tissue>
    </source>
</reference>
<sequence>MASCMLKASLSSLIRGDVTPKKIGITGIEPFYKFTTVSDVSSVTVNIVSLHLYPFCILHQPANMIFHGTNVKAVIFWILIVSFVSFAANSASCWVPWHQHIICCFLCTCG</sequence>
<keyword evidence="1" id="KW-0812">Transmembrane</keyword>
<keyword evidence="1" id="KW-1133">Transmembrane helix</keyword>
<dbReference type="EMBL" id="JBBPBN010000021">
    <property type="protein sequence ID" value="KAK9015563.1"/>
    <property type="molecule type" value="Genomic_DNA"/>
</dbReference>
<accession>A0ABR2RRX2</accession>